<keyword evidence="2" id="KW-1185">Reference proteome</keyword>
<accession>A0ABQ6MX20</accession>
<evidence type="ECO:0000313" key="1">
    <source>
        <dbReference type="EMBL" id="GMI35163.1"/>
    </source>
</evidence>
<evidence type="ECO:0000313" key="2">
    <source>
        <dbReference type="Proteomes" id="UP001165060"/>
    </source>
</evidence>
<name>A0ABQ6MX20_9STRA</name>
<gene>
    <name evidence="1" type="ORF">TeGR_g7645</name>
</gene>
<organism evidence="1 2">
    <name type="scientific">Tetraparma gracilis</name>
    <dbReference type="NCBI Taxonomy" id="2962635"/>
    <lineage>
        <taxon>Eukaryota</taxon>
        <taxon>Sar</taxon>
        <taxon>Stramenopiles</taxon>
        <taxon>Ochrophyta</taxon>
        <taxon>Bolidophyceae</taxon>
        <taxon>Parmales</taxon>
        <taxon>Triparmaceae</taxon>
        <taxon>Tetraparma</taxon>
    </lineage>
</organism>
<proteinExistence type="predicted"/>
<protein>
    <submittedName>
        <fullName evidence="1">Uncharacterized protein</fullName>
    </submittedName>
</protein>
<dbReference type="EMBL" id="BRYB01001862">
    <property type="protein sequence ID" value="GMI35163.1"/>
    <property type="molecule type" value="Genomic_DNA"/>
</dbReference>
<dbReference type="Proteomes" id="UP001165060">
    <property type="component" value="Unassembled WGS sequence"/>
</dbReference>
<sequence>MPPAAPAPVYDGSPEQFAVRAGHPPPPLLLSFRVAPNVASVGPGAFYRQSRLADLSGLSGAAVTSLGVWSFLGTAPLSLEGLPPGLKRVHALAFAGTPLNTLEGLPFTCTVHGHAFGDPESPGTLCEGLEELAGRGGFGSVDGWVRGRRVRFAVLAAIRREREEGGGNGGGEEGGEGGGRELLRRLERLPPEIVREHIIRFVGTGFDLERAGGGFGAGGCVIG</sequence>
<reference evidence="1 2" key="1">
    <citation type="journal article" date="2023" name="Commun. Biol.">
        <title>Genome analysis of Parmales, the sister group of diatoms, reveals the evolutionary specialization of diatoms from phago-mixotrophs to photoautotrophs.</title>
        <authorList>
            <person name="Ban H."/>
            <person name="Sato S."/>
            <person name="Yoshikawa S."/>
            <person name="Yamada K."/>
            <person name="Nakamura Y."/>
            <person name="Ichinomiya M."/>
            <person name="Sato N."/>
            <person name="Blanc-Mathieu R."/>
            <person name="Endo H."/>
            <person name="Kuwata A."/>
            <person name="Ogata H."/>
        </authorList>
    </citation>
    <scope>NUCLEOTIDE SEQUENCE [LARGE SCALE GENOMIC DNA]</scope>
</reference>
<comment type="caution">
    <text evidence="1">The sequence shown here is derived from an EMBL/GenBank/DDBJ whole genome shotgun (WGS) entry which is preliminary data.</text>
</comment>